<dbReference type="PANTHER" id="PTHR43381">
    <property type="entry name" value="TRANSLATION INITIATION FACTOR IF-2-RELATED"/>
    <property type="match status" value="1"/>
</dbReference>
<keyword evidence="6" id="KW-0689">Ribosomal protein</keyword>
<dbReference type="FunCoup" id="L9JBB7">
    <property type="interactions" value="1690"/>
</dbReference>
<reference evidence="15" key="2">
    <citation type="journal article" date="2013" name="Nat. Commun.">
        <title>Genome of the Chinese tree shrew.</title>
        <authorList>
            <person name="Fan Y."/>
            <person name="Huang Z.Y."/>
            <person name="Cao C.C."/>
            <person name="Chen C.S."/>
            <person name="Chen Y.X."/>
            <person name="Fan D.D."/>
            <person name="He J."/>
            <person name="Hou H.L."/>
            <person name="Hu L."/>
            <person name="Hu X.T."/>
            <person name="Jiang X.T."/>
            <person name="Lai R."/>
            <person name="Lang Y.S."/>
            <person name="Liang B."/>
            <person name="Liao S.G."/>
            <person name="Mu D."/>
            <person name="Ma Y.Y."/>
            <person name="Niu Y.Y."/>
            <person name="Sun X.Q."/>
            <person name="Xia J.Q."/>
            <person name="Xiao J."/>
            <person name="Xiong Z.Q."/>
            <person name="Xu L."/>
            <person name="Yang L."/>
            <person name="Zhang Y."/>
            <person name="Zhao W."/>
            <person name="Zhao X.D."/>
            <person name="Zheng Y.T."/>
            <person name="Zhou J.M."/>
            <person name="Zhu Y.B."/>
            <person name="Zhang G.J."/>
            <person name="Wang J."/>
            <person name="Yao Y.G."/>
        </authorList>
    </citation>
    <scope>NUCLEOTIDE SEQUENCE [LARGE SCALE GENOMIC DNA]</scope>
</reference>
<dbReference type="InterPro" id="IPR012331">
    <property type="entry name" value="Clathrin_H-chain_linker"/>
</dbReference>
<proteinExistence type="inferred from homology"/>
<dbReference type="InterPro" id="IPR009000">
    <property type="entry name" value="Transl_B-barrel_sf"/>
</dbReference>
<accession>L9JBB7</accession>
<dbReference type="CDD" id="cd01887">
    <property type="entry name" value="IF2_eIF5B"/>
    <property type="match status" value="1"/>
</dbReference>
<dbReference type="Proteomes" id="UP000011518">
    <property type="component" value="Unassembled WGS sequence"/>
</dbReference>
<feature type="coiled-coil region" evidence="12">
    <location>
        <begin position="849"/>
        <end position="876"/>
    </location>
</feature>
<dbReference type="PROSITE" id="PS51722">
    <property type="entry name" value="G_TR_2"/>
    <property type="match status" value="1"/>
</dbReference>
<dbReference type="InterPro" id="IPR044145">
    <property type="entry name" value="IF2_II"/>
</dbReference>
<dbReference type="FunFam" id="3.40.50.300:FF:000019">
    <property type="entry name" value="Translation initiation factor IF-2"/>
    <property type="match status" value="1"/>
</dbReference>
<dbReference type="CDD" id="cd03702">
    <property type="entry name" value="IF2_mtIF2_II"/>
    <property type="match status" value="1"/>
</dbReference>
<dbReference type="GO" id="GO:0005737">
    <property type="term" value="C:cytoplasm"/>
    <property type="evidence" value="ECO:0007669"/>
    <property type="project" value="TreeGrafter"/>
</dbReference>
<dbReference type="Gene3D" id="3.40.50.10050">
    <property type="entry name" value="Translation initiation factor IF- 2, domain 3"/>
    <property type="match status" value="2"/>
</dbReference>
<evidence type="ECO:0000256" key="5">
    <source>
        <dbReference type="ARBA" id="ARBA00022917"/>
    </source>
</evidence>
<dbReference type="InterPro" id="IPR023115">
    <property type="entry name" value="TIF_IF2_dom3"/>
</dbReference>
<dbReference type="FunFam" id="2.30.30.70:FF:000001">
    <property type="entry name" value="60S ribosomal protein L21"/>
    <property type="match status" value="1"/>
</dbReference>
<evidence type="ECO:0000313" key="14">
    <source>
        <dbReference type="EMBL" id="ELW47875.1"/>
    </source>
</evidence>
<dbReference type="GO" id="GO:0003743">
    <property type="term" value="F:translation initiation factor activity"/>
    <property type="evidence" value="ECO:0007669"/>
    <property type="project" value="UniProtKB-KW"/>
</dbReference>
<keyword evidence="8" id="KW-0342">GTP-binding</keyword>
<dbReference type="InterPro" id="IPR053905">
    <property type="entry name" value="EF-G-like_DII"/>
</dbReference>
<keyword evidence="15" id="KW-1185">Reference proteome</keyword>
<evidence type="ECO:0000256" key="3">
    <source>
        <dbReference type="ARBA" id="ARBA00022540"/>
    </source>
</evidence>
<dbReference type="FunFam" id="2.40.30.10:FF:000007">
    <property type="entry name" value="Translation initiation factor IF-2"/>
    <property type="match status" value="1"/>
</dbReference>
<dbReference type="Gene3D" id="3.40.50.300">
    <property type="entry name" value="P-loop containing nucleotide triphosphate hydrolases"/>
    <property type="match status" value="1"/>
</dbReference>
<dbReference type="PANTHER" id="PTHR43381:SF20">
    <property type="entry name" value="TRANSLATION INITIATION FACTOR IF-2, MITOCHONDRIAL"/>
    <property type="match status" value="1"/>
</dbReference>
<keyword evidence="9" id="KW-0687">Ribonucleoprotein</keyword>
<dbReference type="Pfam" id="PF15739">
    <property type="entry name" value="TSNAXIP1_N"/>
    <property type="match status" value="1"/>
</dbReference>
<evidence type="ECO:0000256" key="2">
    <source>
        <dbReference type="ARBA" id="ARBA00008427"/>
    </source>
</evidence>
<dbReference type="InterPro" id="IPR027417">
    <property type="entry name" value="P-loop_NTPase"/>
</dbReference>
<evidence type="ECO:0000256" key="1">
    <source>
        <dbReference type="ARBA" id="ARBA00007733"/>
    </source>
</evidence>
<dbReference type="InterPro" id="IPR005225">
    <property type="entry name" value="Small_GTP-bd"/>
</dbReference>
<dbReference type="GO" id="GO:0003924">
    <property type="term" value="F:GTPase activity"/>
    <property type="evidence" value="ECO:0007669"/>
    <property type="project" value="InterPro"/>
</dbReference>
<evidence type="ECO:0000256" key="11">
    <source>
        <dbReference type="ARBA" id="ARBA00035327"/>
    </source>
</evidence>
<dbReference type="Pfam" id="PF11987">
    <property type="entry name" value="IF-2"/>
    <property type="match status" value="2"/>
</dbReference>
<evidence type="ECO:0000256" key="12">
    <source>
        <dbReference type="SAM" id="Coils"/>
    </source>
</evidence>
<dbReference type="InterPro" id="IPR016024">
    <property type="entry name" value="ARM-type_fold"/>
</dbReference>
<evidence type="ECO:0000256" key="10">
    <source>
        <dbReference type="ARBA" id="ARBA00025162"/>
    </source>
</evidence>
<dbReference type="Gene3D" id="2.30.30.70">
    <property type="entry name" value="Ribosomal protein L21"/>
    <property type="match status" value="1"/>
</dbReference>
<evidence type="ECO:0000256" key="9">
    <source>
        <dbReference type="ARBA" id="ARBA00023274"/>
    </source>
</evidence>
<sequence>MNQKLLKFENLLRFHTLCRQLHREYRSLGQRRPLAPWWLSAAYPTWTTHLYARPWRTDVLIGTALFQYRLLVTKKEERPQKSQLPSTKSKKEVEVWIGMSVEELARAMEKDVDYVYEALLNTAIDVDSLEADSYLDEVWIKEVIKKAGMKLKWSKLKQDKVRENKDAVKRPQADPALLTPRSPVVTIMGHVDHGKTTLLDKLQKTQVVAMEAGGITQHIGAFLGSTSLNSWCSWISLFLVSLPSGEKITFLDTPGHAAFSAMRARGAQVTDIVVLVVAADDGVMKQTVESIQHAKDAQVPIVLAINKCDKAEADPDKVKKELLAYDVVCEDYGGDVQAVHVSALTGDNLTALAEATIALAEMLELKADPTGPVEGTVIESFTDKGRGPVTTAIIQRGTLRKGSILVAGKCWAKVRLMFDENGKTINEAYPSMPVGIIGWRDLPCAGDEILEVESEPRAREVVDWRKYDQEQKKNKEDLKIIEEKRKEHQEAHRKSREKYGTLHWKERSFIKYIERKEQKLLKPKEKIKRDSNVLPIIIKGDVDGSVEAILNVVDTYDSSHECELELVHFGVGDISENDVNLAETFDGVIYGFNVNAGNVIQQLAAKKGVKIKLHKVIYRLIEDLQEELSSRLPCTMEEHPIGVIYGFNVNAGNVIQQLAAKKGVKIKLHKVIYRLIEDLQEELSSRLPCTMEEHPIGLSKIWLCVKDKSRFNFSLVNEHIDCDMSTQEINKHAVLPPIIGRRDKEFLESMQRYIITETERVGCNEEGPADEYYIIYRNVFDKVIEYVTVYKAVLTSIKKEYDAFIEKIKKDRRAVFNLHGKLKVLAAEPTALIYHRKRKIQLEAKMRSIENNSLKIQSQIDQMKQLRAEYDTKEVKYCTFSNDPSKPIPGMTLEDSVNLDALTKYMKHLQDKYTEIKQTMSIKYIPAQKKADLDEEMIVLLKRRDVAENLNKELQFRHQRMQIISQALTSWIESDKNSTIQDLVEEIQKTKDLQGDQGTVEELLQDDPSRAKEAEIMLYYIERHYSDSGLFEIYTISQAAAAGDVIKAAYNQVKAVAQGNLPSTDIQAAKNKLKAGYLMKGDIVDIKGMGTVPKGMPHKCYLGKTGSIYNVGIVVNKQVKGKILAQRVNVCVEHIKCSRSRESFLKHVKENDQKEKEAKEKAVGKIRGKPLPLLLFFEALFSTSHAFRRPVDAELTLEGIKCGLSEKRLDLVINWVTQQRLTFSEEAGDVICDYGEQDTYNNAKCLALAQIIYHECGLHKKALLCLCKQGQIHGAMEYIQQFKDFTYDDLMQLITLCPQTELIQCLTKEWNGKPPSLSFGLAVLHLFSVDMKKFAIKLLQEISKGGKDAVEYLVMNDSFCSLEKWQEMATVCLQNGFDKLFNDIMSILRSQAGVTEISEEDDTVNLMEHVFW</sequence>
<gene>
    <name evidence="14" type="ORF">TREES_T100001970</name>
</gene>
<dbReference type="SUPFAM" id="SSF50104">
    <property type="entry name" value="Translation proteins SH3-like domain"/>
    <property type="match status" value="1"/>
</dbReference>
<evidence type="ECO:0000256" key="4">
    <source>
        <dbReference type="ARBA" id="ARBA00022741"/>
    </source>
</evidence>
<dbReference type="InterPro" id="IPR036948">
    <property type="entry name" value="Ribosomal_eL21_sf"/>
</dbReference>
<evidence type="ECO:0000313" key="15">
    <source>
        <dbReference type="Proteomes" id="UP000011518"/>
    </source>
</evidence>
<comment type="similarity">
    <text evidence="1">Belongs to the TRAFAC class translation factor GTPase superfamily. Classic translation factor GTPase family. IF-2 subfamily.</text>
</comment>
<protein>
    <recommendedName>
        <fullName evidence="11">60S ribosomal protein L21</fullName>
    </recommendedName>
</protein>
<dbReference type="PRINTS" id="PR00315">
    <property type="entry name" value="ELONGATNFCT"/>
</dbReference>
<dbReference type="InterPro" id="IPR000795">
    <property type="entry name" value="T_Tr_GTP-bd_dom"/>
</dbReference>
<dbReference type="InterPro" id="IPR036925">
    <property type="entry name" value="TIF_IF2_dom3_sf"/>
</dbReference>
<dbReference type="PROSITE" id="PS01171">
    <property type="entry name" value="RIBOSOMAL_L21E"/>
    <property type="match status" value="1"/>
</dbReference>
<dbReference type="InterPro" id="IPR015760">
    <property type="entry name" value="TIF_IF2"/>
</dbReference>
<feature type="coiled-coil region" evidence="12">
    <location>
        <begin position="471"/>
        <end position="498"/>
    </location>
</feature>
<dbReference type="Pfam" id="PF00009">
    <property type="entry name" value="GTP_EFTU"/>
    <property type="match status" value="1"/>
</dbReference>
<dbReference type="InParanoid" id="L9JBB7"/>
<dbReference type="GO" id="GO:0003735">
    <property type="term" value="F:structural constituent of ribosome"/>
    <property type="evidence" value="ECO:0007669"/>
    <property type="project" value="InterPro"/>
</dbReference>
<dbReference type="GO" id="GO:0005840">
    <property type="term" value="C:ribosome"/>
    <property type="evidence" value="ECO:0007669"/>
    <property type="project" value="UniProtKB-KW"/>
</dbReference>
<dbReference type="SUPFAM" id="SSF52156">
    <property type="entry name" value="Initiation factor IF2/eIF5b, domain 3"/>
    <property type="match status" value="2"/>
</dbReference>
<dbReference type="InterPro" id="IPR032755">
    <property type="entry name" value="TSNAXIP1_N"/>
</dbReference>
<evidence type="ECO:0000256" key="7">
    <source>
        <dbReference type="ARBA" id="ARBA00023054"/>
    </source>
</evidence>
<dbReference type="SUPFAM" id="SSF52540">
    <property type="entry name" value="P-loop containing nucleoside triphosphate hydrolases"/>
    <property type="match status" value="1"/>
</dbReference>
<evidence type="ECO:0000259" key="13">
    <source>
        <dbReference type="PROSITE" id="PS51722"/>
    </source>
</evidence>
<comment type="function">
    <text evidence="10">One of the essential components for the initiation of protein synthesis. Protects formylmethionyl-tRNA from spontaneous hydrolysis and promotes its binding to the 30S ribosomal subunits. Also involved in the hydrolysis of GTP during the formation of the 70S ribosomal complex.</text>
</comment>
<comment type="similarity">
    <text evidence="2">Belongs to the eukaryotic ribosomal protein eL21 family.</text>
</comment>
<dbReference type="SUPFAM" id="SSF50447">
    <property type="entry name" value="Translation proteins"/>
    <property type="match status" value="1"/>
</dbReference>
<name>L9JBB7_TUPCH</name>
<dbReference type="FunFam" id="3.40.50.10050:FF:000003">
    <property type="entry name" value="translation initiation factor IF-2, mitochondrial isoform X1"/>
    <property type="match status" value="1"/>
</dbReference>
<dbReference type="GO" id="GO:0005525">
    <property type="term" value="F:GTP binding"/>
    <property type="evidence" value="ECO:0007669"/>
    <property type="project" value="UniProtKB-KW"/>
</dbReference>
<keyword evidence="5" id="KW-0648">Protein biosynthesis</keyword>
<keyword evidence="4" id="KW-0547">Nucleotide-binding</keyword>
<dbReference type="eggNOG" id="KOG1145">
    <property type="taxonomic scope" value="Eukaryota"/>
</dbReference>
<dbReference type="SUPFAM" id="SSF63411">
    <property type="entry name" value="LuxS/MPP-like metallohydrolase"/>
    <property type="match status" value="1"/>
</dbReference>
<dbReference type="NCBIfam" id="TIGR00231">
    <property type="entry name" value="small_GTP"/>
    <property type="match status" value="1"/>
</dbReference>
<evidence type="ECO:0000256" key="6">
    <source>
        <dbReference type="ARBA" id="ARBA00022980"/>
    </source>
</evidence>
<dbReference type="InterPro" id="IPR018259">
    <property type="entry name" value="Ribosomal_eL21_CS"/>
</dbReference>
<dbReference type="GO" id="GO:0046872">
    <property type="term" value="F:metal ion binding"/>
    <property type="evidence" value="ECO:0007669"/>
    <property type="project" value="InterPro"/>
</dbReference>
<dbReference type="SUPFAM" id="SSF48371">
    <property type="entry name" value="ARM repeat"/>
    <property type="match status" value="1"/>
</dbReference>
<dbReference type="InterPro" id="IPR011249">
    <property type="entry name" value="Metalloenz_LuxS/M16"/>
</dbReference>
<reference evidence="15" key="1">
    <citation type="submission" date="2012-07" db="EMBL/GenBank/DDBJ databases">
        <title>Genome of the Chinese tree shrew, a rising model animal genetically related to primates.</title>
        <authorList>
            <person name="Zhang G."/>
            <person name="Fan Y."/>
            <person name="Yao Y."/>
            <person name="Huang Z."/>
        </authorList>
    </citation>
    <scope>NUCLEOTIDE SEQUENCE [LARGE SCALE GENOMIC DNA]</scope>
</reference>
<dbReference type="Pfam" id="PF01157">
    <property type="entry name" value="Ribosomal_L21e"/>
    <property type="match status" value="1"/>
</dbReference>
<feature type="domain" description="Tr-type G" evidence="13">
    <location>
        <begin position="180"/>
        <end position="366"/>
    </location>
</feature>
<keyword evidence="7 12" id="KW-0175">Coiled coil</keyword>
<dbReference type="Pfam" id="PF22042">
    <property type="entry name" value="EF-G_D2"/>
    <property type="match status" value="1"/>
</dbReference>
<dbReference type="STRING" id="246437.L9JBB7"/>
<dbReference type="EMBL" id="KB321089">
    <property type="protein sequence ID" value="ELW47875.1"/>
    <property type="molecule type" value="Genomic_DNA"/>
</dbReference>
<keyword evidence="3 14" id="KW-0396">Initiation factor</keyword>
<dbReference type="Gene3D" id="2.40.30.10">
    <property type="entry name" value="Translation factors"/>
    <property type="match status" value="1"/>
</dbReference>
<dbReference type="InterPro" id="IPR001147">
    <property type="entry name" value="Ribosomal_eL21"/>
</dbReference>
<dbReference type="InterPro" id="IPR008991">
    <property type="entry name" value="Translation_prot_SH3-like_sf"/>
</dbReference>
<dbReference type="Gene3D" id="1.25.40.30">
    <property type="match status" value="1"/>
</dbReference>
<evidence type="ECO:0000256" key="8">
    <source>
        <dbReference type="ARBA" id="ARBA00023134"/>
    </source>
</evidence>
<organism evidence="14 15">
    <name type="scientific">Tupaia chinensis</name>
    <name type="common">Chinese tree shrew</name>
    <name type="synonym">Tupaia belangeri chinensis</name>
    <dbReference type="NCBI Taxonomy" id="246437"/>
    <lineage>
        <taxon>Eukaryota</taxon>
        <taxon>Metazoa</taxon>
        <taxon>Chordata</taxon>
        <taxon>Craniata</taxon>
        <taxon>Vertebrata</taxon>
        <taxon>Euteleostomi</taxon>
        <taxon>Mammalia</taxon>
        <taxon>Eutheria</taxon>
        <taxon>Euarchontoglires</taxon>
        <taxon>Scandentia</taxon>
        <taxon>Tupaiidae</taxon>
        <taxon>Tupaia</taxon>
    </lineage>
</organism>
<dbReference type="GO" id="GO:1990904">
    <property type="term" value="C:ribonucleoprotein complex"/>
    <property type="evidence" value="ECO:0007669"/>
    <property type="project" value="UniProtKB-KW"/>
</dbReference>